<dbReference type="EMBL" id="ML122257">
    <property type="protein sequence ID" value="RPD62898.1"/>
    <property type="molecule type" value="Genomic_DNA"/>
</dbReference>
<protein>
    <submittedName>
        <fullName evidence="1">Uncharacterized protein</fullName>
    </submittedName>
</protein>
<reference evidence="1" key="1">
    <citation type="journal article" date="2018" name="Genome Biol. Evol.">
        <title>Genomics and development of Lentinus tigrinus, a white-rot wood-decaying mushroom with dimorphic fruiting bodies.</title>
        <authorList>
            <person name="Wu B."/>
            <person name="Xu Z."/>
            <person name="Knudson A."/>
            <person name="Carlson A."/>
            <person name="Chen N."/>
            <person name="Kovaka S."/>
            <person name="LaButti K."/>
            <person name="Lipzen A."/>
            <person name="Pennachio C."/>
            <person name="Riley R."/>
            <person name="Schakwitz W."/>
            <person name="Umezawa K."/>
            <person name="Ohm R.A."/>
            <person name="Grigoriev I.V."/>
            <person name="Nagy L.G."/>
            <person name="Gibbons J."/>
            <person name="Hibbett D."/>
        </authorList>
    </citation>
    <scope>NUCLEOTIDE SEQUENCE [LARGE SCALE GENOMIC DNA]</scope>
    <source>
        <strain evidence="1">ALCF2SS1-6</strain>
    </source>
</reference>
<dbReference type="Proteomes" id="UP000313359">
    <property type="component" value="Unassembled WGS sequence"/>
</dbReference>
<sequence>MGTLHGKEIQDDIQDDYIYTSPRHNTPTPINPSHPSITFQEKRSVAGGLEVVELEGCLTSLISRTGLQSYSPMEKVAICAVGMHTWHRRHHTLGICACTCIQCQKILLREGEHRSPHVIVLKHAVHHPGRPSAPSSSPSSSACLSLVISMHTLTAHLDVSRPVRTQREDSCLT</sequence>
<accession>A0A5C2SHZ0</accession>
<name>A0A5C2SHZ0_9APHY</name>
<keyword evidence="2" id="KW-1185">Reference proteome</keyword>
<proteinExistence type="predicted"/>
<dbReference type="AlphaFoldDB" id="A0A5C2SHZ0"/>
<evidence type="ECO:0000313" key="1">
    <source>
        <dbReference type="EMBL" id="RPD62898.1"/>
    </source>
</evidence>
<gene>
    <name evidence="1" type="ORF">L227DRAFT_407296</name>
</gene>
<organism evidence="1 2">
    <name type="scientific">Lentinus tigrinus ALCF2SS1-6</name>
    <dbReference type="NCBI Taxonomy" id="1328759"/>
    <lineage>
        <taxon>Eukaryota</taxon>
        <taxon>Fungi</taxon>
        <taxon>Dikarya</taxon>
        <taxon>Basidiomycota</taxon>
        <taxon>Agaricomycotina</taxon>
        <taxon>Agaricomycetes</taxon>
        <taxon>Polyporales</taxon>
        <taxon>Polyporaceae</taxon>
        <taxon>Lentinus</taxon>
    </lineage>
</organism>
<evidence type="ECO:0000313" key="2">
    <source>
        <dbReference type="Proteomes" id="UP000313359"/>
    </source>
</evidence>